<dbReference type="AlphaFoldDB" id="A0A0K8T0K2"/>
<dbReference type="GO" id="GO:0006890">
    <property type="term" value="P:retrograde vesicle-mediated transport, Golgi to endoplasmic reticulum"/>
    <property type="evidence" value="ECO:0007669"/>
    <property type="project" value="TreeGrafter"/>
</dbReference>
<dbReference type="GO" id="GO:0015031">
    <property type="term" value="P:protein transport"/>
    <property type="evidence" value="ECO:0007669"/>
    <property type="project" value="UniProtKB-KW"/>
</dbReference>
<keyword evidence="7" id="KW-0472">Membrane</keyword>
<keyword evidence="5" id="KW-0653">Protein transport</keyword>
<keyword evidence="4" id="KW-0813">Transport</keyword>
<evidence type="ECO:0000313" key="10">
    <source>
        <dbReference type="EMBL" id="JAG59047.1"/>
    </source>
</evidence>
<reference evidence="10" key="1">
    <citation type="submission" date="2014-09" db="EMBL/GenBank/DDBJ databases">
        <authorList>
            <person name="Magalhaes I.L.F."/>
            <person name="Oliveira U."/>
            <person name="Santos F.R."/>
            <person name="Vidigal T.H.D.A."/>
            <person name="Brescovit A.D."/>
            <person name="Santos A.J."/>
        </authorList>
    </citation>
    <scope>NUCLEOTIDE SEQUENCE</scope>
</reference>
<accession>A0A0K8T0K2</accession>
<protein>
    <recommendedName>
        <fullName evidence="3">Conserved oligomeric Golgi complex subunit 4</fullName>
    </recommendedName>
    <alternativeName>
        <fullName evidence="8">Component of oligomeric Golgi complex 4</fullName>
    </alternativeName>
</protein>
<dbReference type="PANTHER" id="PTHR24016:SF0">
    <property type="entry name" value="CONSERVED OLIGOMERIC GOLGI COMPLEX SUBUNIT 4"/>
    <property type="match status" value="1"/>
</dbReference>
<dbReference type="InterPro" id="IPR013167">
    <property type="entry name" value="COG4_M"/>
</dbReference>
<proteinExistence type="inferred from homology"/>
<evidence type="ECO:0000256" key="1">
    <source>
        <dbReference type="ARBA" id="ARBA00004395"/>
    </source>
</evidence>
<dbReference type="GO" id="GO:0007030">
    <property type="term" value="P:Golgi organization"/>
    <property type="evidence" value="ECO:0007669"/>
    <property type="project" value="TreeGrafter"/>
</dbReference>
<evidence type="ECO:0000256" key="8">
    <source>
        <dbReference type="ARBA" id="ARBA00031340"/>
    </source>
</evidence>
<dbReference type="EMBL" id="GBRD01006774">
    <property type="protein sequence ID" value="JAG59047.1"/>
    <property type="molecule type" value="Transcribed_RNA"/>
</dbReference>
<organism evidence="10">
    <name type="scientific">Lygus hesperus</name>
    <name type="common">Western plant bug</name>
    <dbReference type="NCBI Taxonomy" id="30085"/>
    <lineage>
        <taxon>Eukaryota</taxon>
        <taxon>Metazoa</taxon>
        <taxon>Ecdysozoa</taxon>
        <taxon>Arthropoda</taxon>
        <taxon>Hexapoda</taxon>
        <taxon>Insecta</taxon>
        <taxon>Pterygota</taxon>
        <taxon>Neoptera</taxon>
        <taxon>Paraneoptera</taxon>
        <taxon>Hemiptera</taxon>
        <taxon>Heteroptera</taxon>
        <taxon>Panheteroptera</taxon>
        <taxon>Cimicomorpha</taxon>
        <taxon>Miridae</taxon>
        <taxon>Mirini</taxon>
        <taxon>Lygus</taxon>
    </lineage>
</organism>
<evidence type="ECO:0000259" key="9">
    <source>
        <dbReference type="SMART" id="SM00762"/>
    </source>
</evidence>
<sequence>QDCIPNGIVYISPISPSKSEYVPSRNIPVLREGEHPGSGEGSSIMTTSATEFIDAEHKALFSKICNEEDKVTRELQAAMARHPLLDAKVRNITKVLPNLEVISHDAKQLSDMIGFASTLIENVSYKVRRLDVARSRVFECQQRVHDLLDLQLCCDGVKSSMNIGDFEKAAAHVHRYLSMDQRLLEKTADDVNQDSAAVNNSISLLQDAATKLRNILSEKFGEAVKNDDLASVERFFKLFPLLEMHDQGLDKYSDYLCSQIQAFSRTKIKSTLDNKNVDKRAGIIFADVITLLFEEIASTIEVQQPLVETYYGPGRILKLILKLQEECNKQVKGILNELWRTRQIEKYASMVRDKNRSTSTLKPTDPKDLDQLLAELTIIQSRYHLYLKFLRRKVAGERITEKGGEQNDLVAMLDSKLQSSDLCRLMQELLNNYLLLEHFYMEESVRKAIQMDCVEQGSQTSSMIDDVFFIVKKCIRRASSTSNIDGVCVVINNACGVLETEMCSALMNTMKVGFPSGYLDLTQAYNVMMQGRLQTTDSEQSKAVFIAHLNNTDVGSEYINTLCTSLVSEVTCSTELERRKLESCLTGLSSVSAAMGSSQELGLQQLRNTAIKPRVLSWLDSFSTLSHVLSEEEFSSYEANEPFIRGFIGNIDNFLSEFKGLLTVNNYETLVSILATEVNSLMEKVIMKTEFNRFGGLALDKEIRALVSYFSTATSWSVRDKLARLSQVGTVLNLEQVNEISDYWGSSPLPWRLTPVDIKKILKLRTDFSNDEINKVHF</sequence>
<name>A0A0K8T0K2_LYGHE</name>
<evidence type="ECO:0000256" key="2">
    <source>
        <dbReference type="ARBA" id="ARBA00009215"/>
    </source>
</evidence>
<dbReference type="GO" id="GO:0017119">
    <property type="term" value="C:Golgi transport complex"/>
    <property type="evidence" value="ECO:0007669"/>
    <property type="project" value="TreeGrafter"/>
</dbReference>
<dbReference type="Pfam" id="PF20663">
    <property type="entry name" value="COG4_N"/>
    <property type="match status" value="1"/>
</dbReference>
<dbReference type="Gene3D" id="1.20.58.1970">
    <property type="match status" value="1"/>
</dbReference>
<evidence type="ECO:0000256" key="4">
    <source>
        <dbReference type="ARBA" id="ARBA00022448"/>
    </source>
</evidence>
<dbReference type="InterPro" id="IPR048682">
    <property type="entry name" value="COG4"/>
</dbReference>
<dbReference type="InterPro" id="IPR048680">
    <property type="entry name" value="COG4_N"/>
</dbReference>
<dbReference type="PANTHER" id="PTHR24016">
    <property type="entry name" value="CONSERVED OLIGOMERIC GOLGI COMPLEX SUBUNIT 4"/>
    <property type="match status" value="1"/>
</dbReference>
<dbReference type="Pfam" id="PF08318">
    <property type="entry name" value="COG4_m"/>
    <property type="match status" value="1"/>
</dbReference>
<evidence type="ECO:0000256" key="5">
    <source>
        <dbReference type="ARBA" id="ARBA00022927"/>
    </source>
</evidence>
<dbReference type="Gene3D" id="1.10.287.1060">
    <property type="entry name" value="ESAT-6-like"/>
    <property type="match status" value="1"/>
</dbReference>
<comment type="similarity">
    <text evidence="2">Belongs to the COG4 family.</text>
</comment>
<keyword evidence="6" id="KW-0333">Golgi apparatus</keyword>
<comment type="subcellular location">
    <subcellularLocation>
        <location evidence="1">Golgi apparatus membrane</location>
        <topology evidence="1">Peripheral membrane protein</topology>
    </subcellularLocation>
</comment>
<feature type="non-terminal residue" evidence="10">
    <location>
        <position position="1"/>
    </location>
</feature>
<dbReference type="InterPro" id="IPR048684">
    <property type="entry name" value="COG4_C"/>
</dbReference>
<feature type="domain" description="COG4 transport protein middle alpha-helical bundle" evidence="9">
    <location>
        <begin position="205"/>
        <end position="511"/>
    </location>
</feature>
<dbReference type="SMART" id="SM00762">
    <property type="entry name" value="Cog4"/>
    <property type="match status" value="1"/>
</dbReference>
<dbReference type="Pfam" id="PF20662">
    <property type="entry name" value="COG4_C"/>
    <property type="match status" value="1"/>
</dbReference>
<evidence type="ECO:0000256" key="6">
    <source>
        <dbReference type="ARBA" id="ARBA00023034"/>
    </source>
</evidence>
<evidence type="ECO:0000256" key="3">
    <source>
        <dbReference type="ARBA" id="ARBA00020975"/>
    </source>
</evidence>
<evidence type="ECO:0000256" key="7">
    <source>
        <dbReference type="ARBA" id="ARBA00023136"/>
    </source>
</evidence>
<dbReference type="GO" id="GO:0000139">
    <property type="term" value="C:Golgi membrane"/>
    <property type="evidence" value="ECO:0007669"/>
    <property type="project" value="UniProtKB-SubCell"/>
</dbReference>